<protein>
    <recommendedName>
        <fullName evidence="4 11">Guanylate kinase</fullName>
        <ecNumber evidence="3 11">2.7.4.8</ecNumber>
    </recommendedName>
    <alternativeName>
        <fullName evidence="9 11">GMP kinase</fullName>
    </alternativeName>
</protein>
<dbReference type="SMART" id="SM00072">
    <property type="entry name" value="GuKc"/>
    <property type="match status" value="1"/>
</dbReference>
<dbReference type="PROSITE" id="PS00856">
    <property type="entry name" value="GUANYLATE_KINASE_1"/>
    <property type="match status" value="1"/>
</dbReference>
<dbReference type="Gene3D" id="3.40.50.300">
    <property type="entry name" value="P-loop containing nucleotide triphosphate hydrolases"/>
    <property type="match status" value="1"/>
</dbReference>
<dbReference type="CDD" id="cd00071">
    <property type="entry name" value="GMPK"/>
    <property type="match status" value="1"/>
</dbReference>
<dbReference type="InterPro" id="IPR017665">
    <property type="entry name" value="Guanylate_kinase"/>
</dbReference>
<keyword evidence="5 11" id="KW-0808">Transferase</keyword>
<evidence type="ECO:0000256" key="3">
    <source>
        <dbReference type="ARBA" id="ARBA00012961"/>
    </source>
</evidence>
<evidence type="ECO:0000256" key="9">
    <source>
        <dbReference type="ARBA" id="ARBA00030128"/>
    </source>
</evidence>
<keyword evidence="11" id="KW-0963">Cytoplasm</keyword>
<keyword evidence="6 11" id="KW-0547">Nucleotide-binding</keyword>
<evidence type="ECO:0000259" key="12">
    <source>
        <dbReference type="PROSITE" id="PS50052"/>
    </source>
</evidence>
<dbReference type="GO" id="GO:0005829">
    <property type="term" value="C:cytosol"/>
    <property type="evidence" value="ECO:0007669"/>
    <property type="project" value="TreeGrafter"/>
</dbReference>
<evidence type="ECO:0000256" key="4">
    <source>
        <dbReference type="ARBA" id="ARBA00016296"/>
    </source>
</evidence>
<dbReference type="FunFam" id="3.30.63.10:FF:000002">
    <property type="entry name" value="Guanylate kinase 1"/>
    <property type="match status" value="1"/>
</dbReference>
<dbReference type="EMBL" id="FOXO01000012">
    <property type="protein sequence ID" value="SFP92260.1"/>
    <property type="molecule type" value="Genomic_DNA"/>
</dbReference>
<feature type="domain" description="Guanylate kinase-like" evidence="12">
    <location>
        <begin position="5"/>
        <end position="183"/>
    </location>
</feature>
<dbReference type="GO" id="GO:0005524">
    <property type="term" value="F:ATP binding"/>
    <property type="evidence" value="ECO:0007669"/>
    <property type="project" value="UniProtKB-UniRule"/>
</dbReference>
<evidence type="ECO:0000256" key="2">
    <source>
        <dbReference type="ARBA" id="ARBA00005790"/>
    </source>
</evidence>
<gene>
    <name evidence="11" type="primary">gmk</name>
    <name evidence="13" type="ORF">SAMN04487928_11215</name>
</gene>
<dbReference type="InterPro" id="IPR020590">
    <property type="entry name" value="Guanylate_kinase_CS"/>
</dbReference>
<keyword evidence="8 11" id="KW-0067">ATP-binding</keyword>
<evidence type="ECO:0000313" key="14">
    <source>
        <dbReference type="Proteomes" id="UP000182624"/>
    </source>
</evidence>
<comment type="function">
    <text evidence="1 11">Essential for recycling GMP and indirectly, cGMP.</text>
</comment>
<comment type="catalytic activity">
    <reaction evidence="10 11">
        <text>GMP + ATP = GDP + ADP</text>
        <dbReference type="Rhea" id="RHEA:20780"/>
        <dbReference type="ChEBI" id="CHEBI:30616"/>
        <dbReference type="ChEBI" id="CHEBI:58115"/>
        <dbReference type="ChEBI" id="CHEBI:58189"/>
        <dbReference type="ChEBI" id="CHEBI:456216"/>
        <dbReference type="EC" id="2.7.4.8"/>
    </reaction>
</comment>
<proteinExistence type="inferred from homology"/>
<evidence type="ECO:0000256" key="11">
    <source>
        <dbReference type="HAMAP-Rule" id="MF_00328"/>
    </source>
</evidence>
<keyword evidence="7 11" id="KW-0418">Kinase</keyword>
<dbReference type="PROSITE" id="PS50052">
    <property type="entry name" value="GUANYLATE_KINASE_2"/>
    <property type="match status" value="1"/>
</dbReference>
<dbReference type="GO" id="GO:0004385">
    <property type="term" value="F:GMP kinase activity"/>
    <property type="evidence" value="ECO:0007669"/>
    <property type="project" value="UniProtKB-UniRule"/>
</dbReference>
<sequence>MKRKGIIIVVSGFSGAGKGTIMKELTKRYDQYALSISATTRNPREGEENGREYFFITTEEFEKLIAENGLIEHAKYVNNYYGTPRKYVEEKLSQGIDVILEIEIQGALQIKEQYSDAVLLFVMPPSAQVLEKRLRGRGTETDEVIAKRLARAKEEAVGIEKYDYIVVNDDLDECVEKVHEIIGSAHNTPDRNADFINEMREQLGKF</sequence>
<evidence type="ECO:0000256" key="6">
    <source>
        <dbReference type="ARBA" id="ARBA00022741"/>
    </source>
</evidence>
<dbReference type="Proteomes" id="UP000182624">
    <property type="component" value="Unassembled WGS sequence"/>
</dbReference>
<accession>A0A1I5UAH7</accession>
<dbReference type="EC" id="2.7.4.8" evidence="3 11"/>
<dbReference type="OrthoDB" id="9808150at2"/>
<dbReference type="SUPFAM" id="SSF52540">
    <property type="entry name" value="P-loop containing nucleoside triphosphate hydrolases"/>
    <property type="match status" value="1"/>
</dbReference>
<feature type="binding site" evidence="11">
    <location>
        <begin position="12"/>
        <end position="19"/>
    </location>
    <ligand>
        <name>ATP</name>
        <dbReference type="ChEBI" id="CHEBI:30616"/>
    </ligand>
</feature>
<evidence type="ECO:0000256" key="5">
    <source>
        <dbReference type="ARBA" id="ARBA00022679"/>
    </source>
</evidence>
<dbReference type="HAMAP" id="MF_00328">
    <property type="entry name" value="Guanylate_kinase"/>
    <property type="match status" value="1"/>
</dbReference>
<comment type="subcellular location">
    <subcellularLocation>
        <location evidence="11">Cytoplasm</location>
    </subcellularLocation>
</comment>
<evidence type="ECO:0000313" key="13">
    <source>
        <dbReference type="EMBL" id="SFP92260.1"/>
    </source>
</evidence>
<dbReference type="RefSeq" id="WP_074887520.1">
    <property type="nucleotide sequence ID" value="NZ_FOXO01000012.1"/>
</dbReference>
<organism evidence="13 14">
    <name type="scientific">Butyrivibrio proteoclasticus</name>
    <dbReference type="NCBI Taxonomy" id="43305"/>
    <lineage>
        <taxon>Bacteria</taxon>
        <taxon>Bacillati</taxon>
        <taxon>Bacillota</taxon>
        <taxon>Clostridia</taxon>
        <taxon>Lachnospirales</taxon>
        <taxon>Lachnospiraceae</taxon>
        <taxon>Butyrivibrio</taxon>
    </lineage>
</organism>
<evidence type="ECO:0000256" key="10">
    <source>
        <dbReference type="ARBA" id="ARBA00048594"/>
    </source>
</evidence>
<dbReference type="Pfam" id="PF00625">
    <property type="entry name" value="Guanylate_kin"/>
    <property type="match status" value="1"/>
</dbReference>
<dbReference type="PANTHER" id="PTHR23117:SF13">
    <property type="entry name" value="GUANYLATE KINASE"/>
    <property type="match status" value="1"/>
</dbReference>
<evidence type="ECO:0000256" key="8">
    <source>
        <dbReference type="ARBA" id="ARBA00022840"/>
    </source>
</evidence>
<dbReference type="Gene3D" id="3.30.63.10">
    <property type="entry name" value="Guanylate Kinase phosphate binding domain"/>
    <property type="match status" value="1"/>
</dbReference>
<evidence type="ECO:0000256" key="1">
    <source>
        <dbReference type="ARBA" id="ARBA00003531"/>
    </source>
</evidence>
<dbReference type="InterPro" id="IPR027417">
    <property type="entry name" value="P-loop_NTPase"/>
</dbReference>
<dbReference type="InterPro" id="IPR008145">
    <property type="entry name" value="GK/Ca_channel_bsu"/>
</dbReference>
<dbReference type="AlphaFoldDB" id="A0A1I5UAH7"/>
<reference evidence="14" key="1">
    <citation type="submission" date="2016-10" db="EMBL/GenBank/DDBJ databases">
        <authorList>
            <person name="Varghese N."/>
            <person name="Submissions S."/>
        </authorList>
    </citation>
    <scope>NUCLEOTIDE SEQUENCE [LARGE SCALE GENOMIC DNA]</scope>
    <source>
        <strain evidence="14">P18</strain>
    </source>
</reference>
<dbReference type="PANTHER" id="PTHR23117">
    <property type="entry name" value="GUANYLATE KINASE-RELATED"/>
    <property type="match status" value="1"/>
</dbReference>
<name>A0A1I5UAH7_9FIRM</name>
<evidence type="ECO:0000256" key="7">
    <source>
        <dbReference type="ARBA" id="ARBA00022777"/>
    </source>
</evidence>
<comment type="similarity">
    <text evidence="2 11">Belongs to the guanylate kinase family.</text>
</comment>
<keyword evidence="14" id="KW-1185">Reference proteome</keyword>
<dbReference type="NCBIfam" id="TIGR03263">
    <property type="entry name" value="guanyl_kin"/>
    <property type="match status" value="1"/>
</dbReference>
<dbReference type="InterPro" id="IPR008144">
    <property type="entry name" value="Guanylate_kin-like_dom"/>
</dbReference>